<dbReference type="RefSeq" id="WP_209456869.1">
    <property type="nucleotide sequence ID" value="NZ_BAAACS010000012.1"/>
</dbReference>
<keyword evidence="1" id="KW-0732">Signal</keyword>
<dbReference type="Proteomes" id="UP000767291">
    <property type="component" value="Unassembled WGS sequence"/>
</dbReference>
<evidence type="ECO:0000313" key="2">
    <source>
        <dbReference type="EMBL" id="MBP1855427.1"/>
    </source>
</evidence>
<evidence type="ECO:0000256" key="1">
    <source>
        <dbReference type="SAM" id="SignalP"/>
    </source>
</evidence>
<comment type="caution">
    <text evidence="2">The sequence shown here is derived from an EMBL/GenBank/DDBJ whole genome shotgun (WGS) entry which is preliminary data.</text>
</comment>
<gene>
    <name evidence="2" type="ORF">J2Z43_001822</name>
</gene>
<proteinExistence type="predicted"/>
<dbReference type="EMBL" id="JAGGJX010000003">
    <property type="protein sequence ID" value="MBP1855427.1"/>
    <property type="molecule type" value="Genomic_DNA"/>
</dbReference>
<feature type="chain" id="PRO_5045717489" evidence="1">
    <location>
        <begin position="25"/>
        <end position="205"/>
    </location>
</feature>
<evidence type="ECO:0000313" key="3">
    <source>
        <dbReference type="Proteomes" id="UP000767291"/>
    </source>
</evidence>
<sequence>MNKSSKRFIVTAMTTMLISTPLLSSVNALESMNDISNNDSLGIELTPEQVKELNEYFPEDTPVSDEEIDRRLIEAGEFTQEELDKINTEYDVEVNSLRNARAVKYINGYNKYRTFKENGKEHLYIYVSGKTLKKIKAGANLSTTFGGFIKNTYVGLAVVAVGSIIGINMNGVNTNYGIVLKYVNDKWNFQGATYTYRYNGWFYQT</sequence>
<name>A0ABS4EBW6_9FIRM</name>
<feature type="signal peptide" evidence="1">
    <location>
        <begin position="1"/>
        <end position="24"/>
    </location>
</feature>
<keyword evidence="3" id="KW-1185">Reference proteome</keyword>
<accession>A0ABS4EBW6</accession>
<protein>
    <submittedName>
        <fullName evidence="2">Uncharacterized protein</fullName>
    </submittedName>
</protein>
<organism evidence="2 3">
    <name type="scientific">Metaclostridioides mangenotii</name>
    <dbReference type="NCBI Taxonomy" id="1540"/>
    <lineage>
        <taxon>Bacteria</taxon>
        <taxon>Bacillati</taxon>
        <taxon>Bacillota</taxon>
        <taxon>Clostridia</taxon>
        <taxon>Peptostreptococcales</taxon>
        <taxon>Peptostreptococcaceae</taxon>
        <taxon>Metaclostridioides</taxon>
    </lineage>
</organism>
<reference evidence="2 3" key="1">
    <citation type="submission" date="2021-03" db="EMBL/GenBank/DDBJ databases">
        <title>Genomic Encyclopedia of Type Strains, Phase IV (KMG-IV): sequencing the most valuable type-strain genomes for metagenomic binning, comparative biology and taxonomic classification.</title>
        <authorList>
            <person name="Goeker M."/>
        </authorList>
    </citation>
    <scope>NUCLEOTIDE SEQUENCE [LARGE SCALE GENOMIC DNA]</scope>
    <source>
        <strain evidence="2 3">DSM 1289</strain>
    </source>
</reference>